<keyword evidence="1" id="KW-0614">Plasmid</keyword>
<protein>
    <submittedName>
        <fullName evidence="1">Uncharacterized protein</fullName>
    </submittedName>
</protein>
<dbReference type="Proteomes" id="UP001649230">
    <property type="component" value="Plasmid pYPD9-1"/>
</dbReference>
<dbReference type="EMBL" id="CP090979">
    <property type="protein sequence ID" value="UJF36555.1"/>
    <property type="molecule type" value="Genomic_DNA"/>
</dbReference>
<organism evidence="1 2">
    <name type="scientific">Paenibacillus hexagrammi</name>
    <dbReference type="NCBI Taxonomy" id="2908839"/>
    <lineage>
        <taxon>Bacteria</taxon>
        <taxon>Bacillati</taxon>
        <taxon>Bacillota</taxon>
        <taxon>Bacilli</taxon>
        <taxon>Bacillales</taxon>
        <taxon>Paenibacillaceae</taxon>
        <taxon>Paenibacillus</taxon>
    </lineage>
</organism>
<gene>
    <name evidence="1" type="ORF">L0M14_30675</name>
</gene>
<accession>A0ABY3ST54</accession>
<proteinExistence type="predicted"/>
<evidence type="ECO:0000313" key="1">
    <source>
        <dbReference type="EMBL" id="UJF36555.1"/>
    </source>
</evidence>
<keyword evidence="2" id="KW-1185">Reference proteome</keyword>
<reference evidence="1 2" key="1">
    <citation type="journal article" date="2024" name="Int. J. Syst. Evol. Microbiol.">
        <title>Paenibacillus hexagrammi sp. nov., a novel bacterium isolated from the gut content of Hexagrammos agrammus.</title>
        <authorList>
            <person name="Jung H.K."/>
            <person name="Kim D.G."/>
            <person name="Zin H."/>
            <person name="Park J."/>
            <person name="Jung H."/>
            <person name="Kim Y.O."/>
            <person name="Kong H.J."/>
            <person name="Kim J.W."/>
            <person name="Kim Y.S."/>
        </authorList>
    </citation>
    <scope>NUCLEOTIDE SEQUENCE [LARGE SCALE GENOMIC DNA]</scope>
    <source>
        <strain evidence="1 2">YPD9-1</strain>
    </source>
</reference>
<geneLocation type="plasmid" evidence="1 2">
    <name>pYPD9-1</name>
</geneLocation>
<sequence>MVSKTLLDISDLQLQLADIHAQICEKWEQLGEDELELLNEEYPYNRSFDEVGADLLGWFGATLRKIQKIQSEG</sequence>
<evidence type="ECO:0000313" key="2">
    <source>
        <dbReference type="Proteomes" id="UP001649230"/>
    </source>
</evidence>
<dbReference type="RefSeq" id="WP_235123105.1">
    <property type="nucleotide sequence ID" value="NZ_CP090979.1"/>
</dbReference>
<name>A0ABY3ST54_9BACL</name>